<reference evidence="1 2" key="1">
    <citation type="submission" date="2024-04" db="EMBL/GenBank/DDBJ databases">
        <title>WGS of bacteria from Torrens River.</title>
        <authorList>
            <person name="Wyrsch E.R."/>
            <person name="Drigo B."/>
        </authorList>
    </citation>
    <scope>NUCLEOTIDE SEQUENCE [LARGE SCALE GENOMIC DNA]</scope>
    <source>
        <strain evidence="1 2">TWI391</strain>
    </source>
</reference>
<sequence length="405" mass="46918">MLINDFSGTHQNPFKSFLMGGFECADHLNAFGNRVDLFHASGHDIYLEEDFDQLNGLGIQIVREGIRWSHVETQPYQYDWSVVEQIIHVSQLKNIQVIWDICHFGFPDDLTPLHPMFARRFSHLCRAFVTKYRSLVRNGPLIVTPINEVSFLSWLGGDVRGTSPYCVGQGWEVKYSLMKAYIEGIEMMKEVDPSMRILVTEPLISIVTSDPANILSLVEAEKKHIEQFQVHDILSGAMCPELRGKPEYLDIIGVNYYYNNQWINETHEFLPWGEEPAHPYYRTLHSLIESVFQRYRRPVIISETSHPKEDRAKWIESITKQCISIIESKIPLFGCCIYPVVDRPDWDNLDEWHHSGLYDIFNTNSLERVPDIASIIAISKFIKHIKALQSIADNFYYRNSGVYID</sequence>
<dbReference type="EMBL" id="JBDJNQ010000014">
    <property type="protein sequence ID" value="MEN5380135.1"/>
    <property type="molecule type" value="Genomic_DNA"/>
</dbReference>
<organism evidence="1 2">
    <name type="scientific">Sphingobacterium kitahiroshimense</name>
    <dbReference type="NCBI Taxonomy" id="470446"/>
    <lineage>
        <taxon>Bacteria</taxon>
        <taxon>Pseudomonadati</taxon>
        <taxon>Bacteroidota</taxon>
        <taxon>Sphingobacteriia</taxon>
        <taxon>Sphingobacteriales</taxon>
        <taxon>Sphingobacteriaceae</taxon>
        <taxon>Sphingobacterium</taxon>
    </lineage>
</organism>
<keyword evidence="2" id="KW-1185">Reference proteome</keyword>
<protein>
    <submittedName>
        <fullName evidence="1">Amine oxidase</fullName>
    </submittedName>
</protein>
<dbReference type="RefSeq" id="WP_346583009.1">
    <property type="nucleotide sequence ID" value="NZ_JBDJNQ010000014.1"/>
</dbReference>
<proteinExistence type="predicted"/>
<dbReference type="InterPro" id="IPR017853">
    <property type="entry name" value="GH"/>
</dbReference>
<dbReference type="Gene3D" id="3.20.20.80">
    <property type="entry name" value="Glycosidases"/>
    <property type="match status" value="1"/>
</dbReference>
<evidence type="ECO:0000313" key="2">
    <source>
        <dbReference type="Proteomes" id="UP001409291"/>
    </source>
</evidence>
<evidence type="ECO:0000313" key="1">
    <source>
        <dbReference type="EMBL" id="MEN5380135.1"/>
    </source>
</evidence>
<dbReference type="SUPFAM" id="SSF51445">
    <property type="entry name" value="(Trans)glycosidases"/>
    <property type="match status" value="1"/>
</dbReference>
<dbReference type="Proteomes" id="UP001409291">
    <property type="component" value="Unassembled WGS sequence"/>
</dbReference>
<accession>A0ABV0BZD0</accession>
<gene>
    <name evidence="1" type="ORF">ABE541_22905</name>
</gene>
<comment type="caution">
    <text evidence="1">The sequence shown here is derived from an EMBL/GenBank/DDBJ whole genome shotgun (WGS) entry which is preliminary data.</text>
</comment>
<name>A0ABV0BZD0_9SPHI</name>